<feature type="region of interest" description="Disordered" evidence="1">
    <location>
        <begin position="29"/>
        <end position="94"/>
    </location>
</feature>
<evidence type="ECO:0000256" key="1">
    <source>
        <dbReference type="SAM" id="MobiDB-lite"/>
    </source>
</evidence>
<sequence>MSNALYRLETARTKHIPGPLHLETSSFYSKTSQQDPQPLLYDLPSASLTPPTSPRSMLGQGSPTFPSYVGRSRLPKDGKLSPSPGRHRSLTPIGVGPNELEKFAENCRGWYFNQDENAGRLMTQTLATLPAAHRVPFSRVQASIRAAYHRSVNTRKTAEFRAHLAATQPGGSLLPHHRVDPKGPAARKERYERVDHFLRTWCTVGMPGTKPFFQSLWAILRLQVVPNKLGGAGKFRIEWEFDDAVFKEAAGKDFMLEAVDILKGVLAFEEVPSTRTVSITSDFQSSPLNVIHSRSQSQPLSSYQKPVSHTPLANRARAPSDPFLDTPKPAISTSFSPDTKLQATTDNHADVAASLLGADNPIKSLNIPSLDEEEEEEEYLRIWTSPDLPNSEILELLKLFPPFISRSTFPRFPAPSPSRIPDLEEGDDSVESRQIRFGTGAFWISTKERSEGWQGGWWSRFILWFRSTFC</sequence>
<evidence type="ECO:0000313" key="2">
    <source>
        <dbReference type="EMBL" id="KIL65936.1"/>
    </source>
</evidence>
<reference evidence="2 3" key="1">
    <citation type="submission" date="2014-04" db="EMBL/GenBank/DDBJ databases">
        <title>Evolutionary Origins and Diversification of the Mycorrhizal Mutualists.</title>
        <authorList>
            <consortium name="DOE Joint Genome Institute"/>
            <consortium name="Mycorrhizal Genomics Consortium"/>
            <person name="Kohler A."/>
            <person name="Kuo A."/>
            <person name="Nagy L.G."/>
            <person name="Floudas D."/>
            <person name="Copeland A."/>
            <person name="Barry K.W."/>
            <person name="Cichocki N."/>
            <person name="Veneault-Fourrey C."/>
            <person name="LaButti K."/>
            <person name="Lindquist E.A."/>
            <person name="Lipzen A."/>
            <person name="Lundell T."/>
            <person name="Morin E."/>
            <person name="Murat C."/>
            <person name="Riley R."/>
            <person name="Ohm R."/>
            <person name="Sun H."/>
            <person name="Tunlid A."/>
            <person name="Henrissat B."/>
            <person name="Grigoriev I.V."/>
            <person name="Hibbett D.S."/>
            <person name="Martin F."/>
        </authorList>
    </citation>
    <scope>NUCLEOTIDE SEQUENCE [LARGE SCALE GENOMIC DNA]</scope>
    <source>
        <strain evidence="2 3">Koide BX008</strain>
    </source>
</reference>
<keyword evidence="3" id="KW-1185">Reference proteome</keyword>
<dbReference type="HOGENOM" id="CLU_022092_0_0_1"/>
<name>A0A0C2X9D1_AMAMK</name>
<dbReference type="InParanoid" id="A0A0C2X9D1"/>
<feature type="compositionally biased region" description="Low complexity" evidence="1">
    <location>
        <begin position="43"/>
        <end position="56"/>
    </location>
</feature>
<organism evidence="2 3">
    <name type="scientific">Amanita muscaria (strain Koide BX008)</name>
    <dbReference type="NCBI Taxonomy" id="946122"/>
    <lineage>
        <taxon>Eukaryota</taxon>
        <taxon>Fungi</taxon>
        <taxon>Dikarya</taxon>
        <taxon>Basidiomycota</taxon>
        <taxon>Agaricomycotina</taxon>
        <taxon>Agaricomycetes</taxon>
        <taxon>Agaricomycetidae</taxon>
        <taxon>Agaricales</taxon>
        <taxon>Pluteineae</taxon>
        <taxon>Amanitaceae</taxon>
        <taxon>Amanita</taxon>
    </lineage>
</organism>
<dbReference type="OrthoDB" id="2568455at2759"/>
<accession>A0A0C2X9D1</accession>
<feature type="compositionally biased region" description="Polar residues" evidence="1">
    <location>
        <begin position="331"/>
        <end position="340"/>
    </location>
</feature>
<feature type="compositionally biased region" description="Polar residues" evidence="1">
    <location>
        <begin position="295"/>
        <end position="307"/>
    </location>
</feature>
<evidence type="ECO:0000313" key="3">
    <source>
        <dbReference type="Proteomes" id="UP000054549"/>
    </source>
</evidence>
<feature type="region of interest" description="Disordered" evidence="1">
    <location>
        <begin position="295"/>
        <end position="340"/>
    </location>
</feature>
<proteinExistence type="predicted"/>
<dbReference type="Proteomes" id="UP000054549">
    <property type="component" value="Unassembled WGS sequence"/>
</dbReference>
<dbReference type="AlphaFoldDB" id="A0A0C2X9D1"/>
<gene>
    <name evidence="2" type="ORF">M378DRAFT_76236</name>
</gene>
<protein>
    <submittedName>
        <fullName evidence="2">Uncharacterized protein</fullName>
    </submittedName>
</protein>
<dbReference type="EMBL" id="KN818239">
    <property type="protein sequence ID" value="KIL65936.1"/>
    <property type="molecule type" value="Genomic_DNA"/>
</dbReference>